<comment type="caution">
    <text evidence="2">The sequence shown here is derived from an EMBL/GenBank/DDBJ whole genome shotgun (WGS) entry which is preliminary data.</text>
</comment>
<dbReference type="AlphaFoldDB" id="A0AAW1M1M8"/>
<gene>
    <name evidence="2" type="ORF">QE152_g8988</name>
</gene>
<accession>A0AAW1M1M8</accession>
<organism evidence="2 3">
    <name type="scientific">Popillia japonica</name>
    <name type="common">Japanese beetle</name>
    <dbReference type="NCBI Taxonomy" id="7064"/>
    <lineage>
        <taxon>Eukaryota</taxon>
        <taxon>Metazoa</taxon>
        <taxon>Ecdysozoa</taxon>
        <taxon>Arthropoda</taxon>
        <taxon>Hexapoda</taxon>
        <taxon>Insecta</taxon>
        <taxon>Pterygota</taxon>
        <taxon>Neoptera</taxon>
        <taxon>Endopterygota</taxon>
        <taxon>Coleoptera</taxon>
        <taxon>Polyphaga</taxon>
        <taxon>Scarabaeiformia</taxon>
        <taxon>Scarabaeidae</taxon>
        <taxon>Rutelinae</taxon>
        <taxon>Popillia</taxon>
    </lineage>
</organism>
<reference evidence="2 3" key="1">
    <citation type="journal article" date="2024" name="BMC Genomics">
        <title>De novo assembly and annotation of Popillia japonica's genome with initial clues to its potential as an invasive pest.</title>
        <authorList>
            <person name="Cucini C."/>
            <person name="Boschi S."/>
            <person name="Funari R."/>
            <person name="Cardaioli E."/>
            <person name="Iannotti N."/>
            <person name="Marturano G."/>
            <person name="Paoli F."/>
            <person name="Bruttini M."/>
            <person name="Carapelli A."/>
            <person name="Frati F."/>
            <person name="Nardi F."/>
        </authorList>
    </citation>
    <scope>NUCLEOTIDE SEQUENCE [LARGE SCALE GENOMIC DNA]</scope>
    <source>
        <strain evidence="2">DMR45628</strain>
    </source>
</reference>
<keyword evidence="3" id="KW-1185">Reference proteome</keyword>
<dbReference type="Proteomes" id="UP001458880">
    <property type="component" value="Unassembled WGS sequence"/>
</dbReference>
<evidence type="ECO:0000256" key="1">
    <source>
        <dbReference type="SAM" id="MobiDB-lite"/>
    </source>
</evidence>
<feature type="region of interest" description="Disordered" evidence="1">
    <location>
        <begin position="1"/>
        <end position="25"/>
    </location>
</feature>
<name>A0AAW1M1M8_POPJA</name>
<evidence type="ECO:0000313" key="3">
    <source>
        <dbReference type="Proteomes" id="UP001458880"/>
    </source>
</evidence>
<protein>
    <submittedName>
        <fullName evidence="2">Uncharacterized protein</fullName>
    </submittedName>
</protein>
<evidence type="ECO:0000313" key="2">
    <source>
        <dbReference type="EMBL" id="KAK9739525.1"/>
    </source>
</evidence>
<dbReference type="EMBL" id="JASPKY010000074">
    <property type="protein sequence ID" value="KAK9739525.1"/>
    <property type="molecule type" value="Genomic_DNA"/>
</dbReference>
<proteinExistence type="predicted"/>
<sequence length="97" mass="10905">MDPKRYYGPDSRNIVPMDIPDAHDQSDVIIPESDLEVSNSDRDDDNIYSAEIRRSVNKNKNKDHPTGESGNLVISDNYVKFLISVDLPPELKDADSS</sequence>
<feature type="region of interest" description="Disordered" evidence="1">
    <location>
        <begin position="52"/>
        <end position="71"/>
    </location>
</feature>